<comment type="catalytic activity">
    <reaction evidence="1">
        <text>beta-D-GlcNAc-(1-&gt;4)-Mur2Ac(oyl-L-Ala-gamma-D-Glu-L-Lys-D-Ala-D-Ala)-di-trans,octa-cis-undecaprenyl diphosphate + ATP = beta-D-GlcNAc-(1-&gt;4)-Mur2Ac(oyl-L-Ala-gamma-D-O-P-Glu-L-Lys-D-Ala-D-Ala)-di-trans,octa-cis-undecaprenyl diphosphate + ADP</text>
        <dbReference type="Rhea" id="RHEA:59488"/>
        <dbReference type="ChEBI" id="CHEBI:30616"/>
        <dbReference type="ChEBI" id="CHEBI:60033"/>
        <dbReference type="ChEBI" id="CHEBI:143132"/>
        <dbReference type="ChEBI" id="CHEBI:456216"/>
    </reaction>
</comment>
<dbReference type="HAMAP" id="MF_02214">
    <property type="entry name" value="Lipid_II_synth_MurT"/>
    <property type="match status" value="1"/>
</dbReference>
<comment type="subunit">
    <text evidence="1">Forms a heterodimer with GatD.</text>
</comment>
<organism evidence="4 5">
    <name type="scientific">Buchananella hordeovulneris</name>
    <dbReference type="NCBI Taxonomy" id="52770"/>
    <lineage>
        <taxon>Bacteria</taxon>
        <taxon>Bacillati</taxon>
        <taxon>Actinomycetota</taxon>
        <taxon>Actinomycetes</taxon>
        <taxon>Actinomycetales</taxon>
        <taxon>Actinomycetaceae</taxon>
        <taxon>Buchananella</taxon>
    </lineage>
</organism>
<dbReference type="EMBL" id="MQVS01000009">
    <property type="protein sequence ID" value="OKL51144.1"/>
    <property type="molecule type" value="Genomic_DNA"/>
</dbReference>
<dbReference type="EC" id="6.3.5.13" evidence="1"/>
<dbReference type="GO" id="GO:0005524">
    <property type="term" value="F:ATP binding"/>
    <property type="evidence" value="ECO:0007669"/>
    <property type="project" value="UniProtKB-UniRule"/>
</dbReference>
<keyword evidence="1" id="KW-0961">Cell wall biogenesis/degradation</keyword>
<comment type="caution">
    <text evidence="4">The sequence shown here is derived from an EMBL/GenBank/DDBJ whole genome shotgun (WGS) entry which is preliminary data.</text>
</comment>
<dbReference type="Gene3D" id="3.40.1190.10">
    <property type="entry name" value="Mur-like, catalytic domain"/>
    <property type="match status" value="1"/>
</dbReference>
<dbReference type="GO" id="GO:0009252">
    <property type="term" value="P:peptidoglycan biosynthetic process"/>
    <property type="evidence" value="ECO:0007669"/>
    <property type="project" value="UniProtKB-UniRule"/>
</dbReference>
<dbReference type="Proteomes" id="UP000185612">
    <property type="component" value="Unassembled WGS sequence"/>
</dbReference>
<dbReference type="GO" id="GO:0016881">
    <property type="term" value="F:acid-amino acid ligase activity"/>
    <property type="evidence" value="ECO:0007669"/>
    <property type="project" value="InterPro"/>
</dbReference>
<feature type="domain" description="Lipid II isoglutaminyl synthase (glutamine-hydrolyzing) subunit MurT C-terminal" evidence="3">
    <location>
        <begin position="330"/>
        <end position="430"/>
    </location>
</feature>
<comment type="caution">
    <text evidence="1">Lacks conserved residue(s) required for the propagation of feature annotation.</text>
</comment>
<dbReference type="UniPathway" id="UPA00219"/>
<dbReference type="SUPFAM" id="SSF53623">
    <property type="entry name" value="MurD-like peptide ligases, catalytic domain"/>
    <property type="match status" value="1"/>
</dbReference>
<comment type="catalytic activity">
    <reaction evidence="1">
        <text>beta-D-GlcNAc-(1-&gt;4)-Mur2Ac(oyl-L-Ala-gamma-D-Glu-L-Lys-D-Ala-D-Ala)-di-trans,octa-cis-undecaprenyl diphosphate + L-glutamine + ATP + H2O = beta-D-GlcNAc-(1-&gt;4)-Mur2Ac(oyl-L-Ala-D-isoglutaminyl-L-Lys-D-Ala-D-Ala)-di-trans,octa-cis-undecaprenyl diphosphate + L-glutamate + ADP + phosphate + H(+)</text>
        <dbReference type="Rhea" id="RHEA:57928"/>
        <dbReference type="ChEBI" id="CHEBI:15377"/>
        <dbReference type="ChEBI" id="CHEBI:15378"/>
        <dbReference type="ChEBI" id="CHEBI:29985"/>
        <dbReference type="ChEBI" id="CHEBI:30616"/>
        <dbReference type="ChEBI" id="CHEBI:43474"/>
        <dbReference type="ChEBI" id="CHEBI:58359"/>
        <dbReference type="ChEBI" id="CHEBI:60033"/>
        <dbReference type="ChEBI" id="CHEBI:62233"/>
        <dbReference type="ChEBI" id="CHEBI:456216"/>
        <dbReference type="EC" id="6.3.5.13"/>
    </reaction>
</comment>
<keyword evidence="5" id="KW-1185">Reference proteome</keyword>
<dbReference type="InterPro" id="IPR013221">
    <property type="entry name" value="Mur_ligase_cen"/>
</dbReference>
<comment type="similarity">
    <text evidence="1">Belongs to the MurCDEF family. MurT subfamily.</text>
</comment>
<keyword evidence="1" id="KW-0133">Cell shape</keyword>
<comment type="function">
    <text evidence="1">The lipid II isoglutaminyl synthase complex catalyzes the formation of alpha-D-isoglutamine in the cell wall lipid II stem peptide. The MurT subunit catalyzes the ATP-dependent amidation of D-glutamate residue of lipid II, converting it to an isoglutamine residue.</text>
</comment>
<dbReference type="PANTHER" id="PTHR23135:SF7">
    <property type="entry name" value="LIPID II ISOGLUTAMINYL SYNTHASE (GLUTAMINE-HYDROLYZING) SUBUNIT MURT"/>
    <property type="match status" value="1"/>
</dbReference>
<dbReference type="InterPro" id="IPR013564">
    <property type="entry name" value="MurT_C"/>
</dbReference>
<reference evidence="5" key="1">
    <citation type="submission" date="2016-12" db="EMBL/GenBank/DDBJ databases">
        <authorList>
            <person name="Meng X."/>
        </authorList>
    </citation>
    <scope>NUCLEOTIDE SEQUENCE [LARGE SCALE GENOMIC DNA]</scope>
    <source>
        <strain evidence="5">DSM 20732</strain>
    </source>
</reference>
<feature type="domain" description="Mur ligase central" evidence="2">
    <location>
        <begin position="69"/>
        <end position="184"/>
    </location>
</feature>
<dbReference type="RefSeq" id="WP_073825312.1">
    <property type="nucleotide sequence ID" value="NZ_MQVS01000009.1"/>
</dbReference>
<sequence>MTDLASSALPAVPRPNLRTRLACAVGRAAAWTSRVTGRGSGGMIGGKVARLLAPDLLTRLTEGRQVVLVTGTNGKSTTTRMTVAALATRAEVATNDGGDNMEDGLAAALMAAPRAPYAVLEVDEMHLPQVAAQTRPAALVLLNLSRDQLDRVGEIGAIERRLRQAVNEHPGAVVVANADDPLVASAAWDAPRKLWVGAGAGWAHDSVTSPRTGTPVLWEGDDWYAVDTHQPARPGLLPATEFRRPQPSVVVDHAAATATRVPLQLDGQRVDVALSLPGRANRGNAAQAVAVAVALGAQPQAAATAIGTVREVAGRYASVQVGPRSVRMLLAKNPAGWQEAMSVLNPAAAATVVAVNGQIPDGEDLSWLWDVDFAGLAALPGQILACGERGADLAVRLDYAGIPHTLYDTPAAAIAACPAGEVDLLANYTAFRDYRRHLARTEGEK</sequence>
<dbReference type="PROSITE" id="PS50890">
    <property type="entry name" value="PUA"/>
    <property type="match status" value="1"/>
</dbReference>
<evidence type="ECO:0000259" key="3">
    <source>
        <dbReference type="Pfam" id="PF08353"/>
    </source>
</evidence>
<evidence type="ECO:0000313" key="4">
    <source>
        <dbReference type="EMBL" id="OKL51144.1"/>
    </source>
</evidence>
<keyword evidence="1" id="KW-0573">Peptidoglycan synthesis</keyword>
<evidence type="ECO:0000256" key="1">
    <source>
        <dbReference type="HAMAP-Rule" id="MF_02214"/>
    </source>
</evidence>
<dbReference type="GO" id="GO:0046872">
    <property type="term" value="F:metal ion binding"/>
    <property type="evidence" value="ECO:0007669"/>
    <property type="project" value="UniProtKB-KW"/>
</dbReference>
<dbReference type="AlphaFoldDB" id="A0A1Q5PUA7"/>
<dbReference type="GO" id="GO:0008360">
    <property type="term" value="P:regulation of cell shape"/>
    <property type="evidence" value="ECO:0007669"/>
    <property type="project" value="UniProtKB-KW"/>
</dbReference>
<evidence type="ECO:0000259" key="2">
    <source>
        <dbReference type="Pfam" id="PF08245"/>
    </source>
</evidence>
<dbReference type="Pfam" id="PF08353">
    <property type="entry name" value="MurT_C"/>
    <property type="match status" value="1"/>
</dbReference>
<protein>
    <recommendedName>
        <fullName evidence="1">Lipid II isoglutaminyl synthase (glutamine-hydrolyzing) subunit MurT</fullName>
        <ecNumber evidence="1">6.3.5.13</ecNumber>
    </recommendedName>
</protein>
<keyword evidence="1" id="KW-0547">Nucleotide-binding</keyword>
<proteinExistence type="inferred from homology"/>
<accession>A0A1Q5PUA7</accession>
<name>A0A1Q5PUA7_9ACTO</name>
<feature type="active site" evidence="1">
    <location>
        <position position="364"/>
    </location>
</feature>
<dbReference type="InterPro" id="IPR036565">
    <property type="entry name" value="Mur-like_cat_sf"/>
</dbReference>
<dbReference type="PANTHER" id="PTHR23135">
    <property type="entry name" value="MUR LIGASE FAMILY MEMBER"/>
    <property type="match status" value="1"/>
</dbReference>
<comment type="catalytic activity">
    <reaction evidence="1">
        <text>beta-D-GlcNAc-(1-&gt;4)-Mur2Ac(oyl-L-Ala-gamma-D-O-P-Glu-L-Lys-D-Ala-D-Ala)-di-trans,octa-cis-undecaprenyl diphosphate + NH4(+) = beta-D-GlcNAc-(1-&gt;4)-Mur2Ac(oyl-L-Ala-D-isoglutaminyl-L-Lys-D-Ala-D-Ala)-di-trans,octa-cis-undecaprenyl diphosphate + phosphate + H(+)</text>
        <dbReference type="Rhea" id="RHEA:57932"/>
        <dbReference type="ChEBI" id="CHEBI:15378"/>
        <dbReference type="ChEBI" id="CHEBI:28938"/>
        <dbReference type="ChEBI" id="CHEBI:43474"/>
        <dbReference type="ChEBI" id="CHEBI:62233"/>
        <dbReference type="ChEBI" id="CHEBI:143132"/>
    </reaction>
</comment>
<keyword evidence="1" id="KW-0067">ATP-binding</keyword>
<comment type="pathway">
    <text evidence="1">Cell wall biogenesis; peptidoglycan biosynthesis.</text>
</comment>
<dbReference type="GO" id="GO:0140282">
    <property type="term" value="F:carbon-nitrogen ligase activity on lipid II"/>
    <property type="evidence" value="ECO:0007669"/>
    <property type="project" value="UniProtKB-UniRule"/>
</dbReference>
<dbReference type="OrthoDB" id="9803907at2"/>
<evidence type="ECO:0000313" key="5">
    <source>
        <dbReference type="Proteomes" id="UP000185612"/>
    </source>
</evidence>
<dbReference type="InParanoid" id="A0A1Q5PUA7"/>
<keyword evidence="1" id="KW-0479">Metal-binding</keyword>
<dbReference type="GO" id="GO:0071555">
    <property type="term" value="P:cell wall organization"/>
    <property type="evidence" value="ECO:0007669"/>
    <property type="project" value="UniProtKB-KW"/>
</dbReference>
<dbReference type="Pfam" id="PF08245">
    <property type="entry name" value="Mur_ligase_M"/>
    <property type="match status" value="1"/>
</dbReference>
<gene>
    <name evidence="1" type="primary">murT</name>
    <name evidence="4" type="ORF">BSZ40_08615</name>
</gene>
<dbReference type="InterPro" id="IPR043703">
    <property type="entry name" value="Lipid_II_synth_MurT"/>
</dbReference>
<keyword evidence="1" id="KW-0436">Ligase</keyword>
<dbReference type="STRING" id="52770.BSZ40_08615"/>